<evidence type="ECO:0008006" key="4">
    <source>
        <dbReference type="Google" id="ProtNLM"/>
    </source>
</evidence>
<evidence type="ECO:0000313" key="3">
    <source>
        <dbReference type="Proteomes" id="UP000031967"/>
    </source>
</evidence>
<sequence length="452" mass="50375">MKKTVSIILSVGLLSSMLAGCMSSGKKTTQAAGGTGGDASPKSGITIRIASAETGAEAMKALTDAGAEYEKKTGVKVIAEAVPLNDMYTKINATYFTSAQYNAFLTGYIGHIIMLQKLGRLEPVDDIINSLGGKKDFYDGQILFPIEGKTYWIPYDYNLAYGYIRKDWLQEKGLSVPKTWDELIQVAKAFTDKSKNKFGLIMPLKNDDSTNWVTTSLLWSNDVHIFDDKWNVVLDSPQMKPKAVEALNTLKQLYPYMPEKAVNASYADLTEAFIGDQVGMTFYSGRLVDLIEAKNKNLSDKFEVFGIPTKDGKGVAATLGYDGIGILKTDHSDETKKFVEWFYKEKLLSFLGTFPVHYFPAQKSIYENETWRSLPNIKKYWDSGVKPQYDLLKNAKLNSIDSDGPAADERPATVFQSLVFPKMFQRITVNNEDPGKVVDDTANEIRSMLKKQ</sequence>
<accession>A0ABR5AKV9</accession>
<dbReference type="InterPro" id="IPR006059">
    <property type="entry name" value="SBP"/>
</dbReference>
<dbReference type="PANTHER" id="PTHR43649:SF12">
    <property type="entry name" value="DIACETYLCHITOBIOSE BINDING PROTEIN DASA"/>
    <property type="match status" value="1"/>
</dbReference>
<protein>
    <recommendedName>
        <fullName evidence="4">ABC transporter substrate-binding protein</fullName>
    </recommendedName>
</protein>
<dbReference type="SUPFAM" id="SSF53850">
    <property type="entry name" value="Periplasmic binding protein-like II"/>
    <property type="match status" value="1"/>
</dbReference>
<feature type="chain" id="PRO_5047483864" description="ABC transporter substrate-binding protein" evidence="1">
    <location>
        <begin position="22"/>
        <end position="452"/>
    </location>
</feature>
<dbReference type="RefSeq" id="WP_041046482.1">
    <property type="nucleotide sequence ID" value="NZ_JXAK01000007.1"/>
</dbReference>
<name>A0ABR5AKV9_9BACL</name>
<dbReference type="Gene3D" id="3.40.190.10">
    <property type="entry name" value="Periplasmic binding protein-like II"/>
    <property type="match status" value="1"/>
</dbReference>
<keyword evidence="1" id="KW-0732">Signal</keyword>
<dbReference type="PANTHER" id="PTHR43649">
    <property type="entry name" value="ARABINOSE-BINDING PROTEIN-RELATED"/>
    <property type="match status" value="1"/>
</dbReference>
<evidence type="ECO:0000256" key="1">
    <source>
        <dbReference type="SAM" id="SignalP"/>
    </source>
</evidence>
<feature type="signal peptide" evidence="1">
    <location>
        <begin position="1"/>
        <end position="21"/>
    </location>
</feature>
<comment type="caution">
    <text evidence="2">The sequence shown here is derived from an EMBL/GenBank/DDBJ whole genome shotgun (WGS) entry which is preliminary data.</text>
</comment>
<evidence type="ECO:0000313" key="2">
    <source>
        <dbReference type="EMBL" id="KIL41634.1"/>
    </source>
</evidence>
<dbReference type="PROSITE" id="PS51257">
    <property type="entry name" value="PROKAR_LIPOPROTEIN"/>
    <property type="match status" value="1"/>
</dbReference>
<reference evidence="2 3" key="1">
    <citation type="submission" date="2014-12" db="EMBL/GenBank/DDBJ databases">
        <title>Draft genome sequence of Paenibacillus kamchatkensis strain B-2647.</title>
        <authorList>
            <person name="Karlyshev A.V."/>
            <person name="Kudryashova E.B."/>
        </authorList>
    </citation>
    <scope>NUCLEOTIDE SEQUENCE [LARGE SCALE GENOMIC DNA]</scope>
    <source>
        <strain evidence="2 3">VKM B-2647</strain>
    </source>
</reference>
<gene>
    <name evidence="2" type="ORF">SD70_05785</name>
</gene>
<proteinExistence type="predicted"/>
<dbReference type="Pfam" id="PF13416">
    <property type="entry name" value="SBP_bac_8"/>
    <property type="match status" value="1"/>
</dbReference>
<dbReference type="Proteomes" id="UP000031967">
    <property type="component" value="Unassembled WGS sequence"/>
</dbReference>
<dbReference type="EMBL" id="JXAK01000007">
    <property type="protein sequence ID" value="KIL41634.1"/>
    <property type="molecule type" value="Genomic_DNA"/>
</dbReference>
<keyword evidence="3" id="KW-1185">Reference proteome</keyword>
<organism evidence="2 3">
    <name type="scientific">Gordoniibacillus kamchatkensis</name>
    <dbReference type="NCBI Taxonomy" id="1590651"/>
    <lineage>
        <taxon>Bacteria</taxon>
        <taxon>Bacillati</taxon>
        <taxon>Bacillota</taxon>
        <taxon>Bacilli</taxon>
        <taxon>Bacillales</taxon>
        <taxon>Paenibacillaceae</taxon>
        <taxon>Gordoniibacillus</taxon>
    </lineage>
</organism>
<dbReference type="InterPro" id="IPR050490">
    <property type="entry name" value="Bact_solute-bd_prot1"/>
</dbReference>